<evidence type="ECO:0000256" key="2">
    <source>
        <dbReference type="ARBA" id="ARBA00022630"/>
    </source>
</evidence>
<dbReference type="GO" id="GO:0009061">
    <property type="term" value="P:anaerobic respiration"/>
    <property type="evidence" value="ECO:0007669"/>
    <property type="project" value="TreeGrafter"/>
</dbReference>
<dbReference type="Gene3D" id="3.50.50.60">
    <property type="entry name" value="FAD/NAD(P)-binding domain"/>
    <property type="match status" value="1"/>
</dbReference>
<dbReference type="GO" id="GO:0009055">
    <property type="term" value="F:electron transfer activity"/>
    <property type="evidence" value="ECO:0007669"/>
    <property type="project" value="TreeGrafter"/>
</dbReference>
<dbReference type="AlphaFoldDB" id="A0AAX2AIB7"/>
<feature type="active site" description="Proton acceptor" evidence="5">
    <location>
        <position position="269"/>
    </location>
</feature>
<dbReference type="EMBL" id="NXID01000010">
    <property type="protein sequence ID" value="RXK16300.1"/>
    <property type="molecule type" value="Genomic_DNA"/>
</dbReference>
<dbReference type="InterPro" id="IPR037099">
    <property type="entry name" value="Fum_R/Succ_DH_flav-like_C_sf"/>
</dbReference>
<evidence type="ECO:0000313" key="8">
    <source>
        <dbReference type="EMBL" id="RXK16300.1"/>
    </source>
</evidence>
<proteinExistence type="predicted"/>
<dbReference type="Gene3D" id="3.90.700.10">
    <property type="entry name" value="Succinate dehydrogenase/fumarate reductase flavoprotein, catalytic domain"/>
    <property type="match status" value="1"/>
</dbReference>
<evidence type="ECO:0000313" key="9">
    <source>
        <dbReference type="Proteomes" id="UP000290092"/>
    </source>
</evidence>
<dbReference type="RefSeq" id="WP_114840586.1">
    <property type="nucleotide sequence ID" value="NZ_CP031219.1"/>
</dbReference>
<dbReference type="PANTHER" id="PTHR11632:SF51">
    <property type="entry name" value="SUCCINATE DEHYDROGENASE [UBIQUINONE] FLAVOPROTEIN SUBUNIT, MITOCHONDRIAL"/>
    <property type="match status" value="1"/>
</dbReference>
<dbReference type="Gene3D" id="1.20.58.100">
    <property type="entry name" value="Fumarate reductase/succinate dehydrogenase flavoprotein-like, C-terminal domain"/>
    <property type="match status" value="1"/>
</dbReference>
<dbReference type="PANTHER" id="PTHR11632">
    <property type="entry name" value="SUCCINATE DEHYDROGENASE 2 FLAVOPROTEIN SUBUNIT"/>
    <property type="match status" value="1"/>
</dbReference>
<dbReference type="InterPro" id="IPR003953">
    <property type="entry name" value="FAD-dep_OxRdtase_2_FAD-bd"/>
</dbReference>
<feature type="domain" description="Fumarate reductase/succinate dehydrogenase flavoprotein-like C-terminal" evidence="7">
    <location>
        <begin position="423"/>
        <end position="520"/>
    </location>
</feature>
<dbReference type="Pfam" id="PF00890">
    <property type="entry name" value="FAD_binding_2"/>
    <property type="match status" value="1"/>
</dbReference>
<protein>
    <submittedName>
        <fullName evidence="8">Succinate dehydrogenase</fullName>
    </submittedName>
</protein>
<keyword evidence="9" id="KW-1185">Reference proteome</keyword>
<dbReference type="InterPro" id="IPR036188">
    <property type="entry name" value="FAD/NAD-bd_sf"/>
</dbReference>
<feature type="active site" description="Proton acceptor" evidence="4">
    <location>
        <position position="264"/>
    </location>
</feature>
<evidence type="ECO:0000259" key="6">
    <source>
        <dbReference type="Pfam" id="PF00890"/>
    </source>
</evidence>
<feature type="domain" description="FAD-dependent oxidoreductase 2 FAD-binding" evidence="6">
    <location>
        <begin position="3"/>
        <end position="365"/>
    </location>
</feature>
<comment type="cofactor">
    <cofactor evidence="1">
        <name>FAD</name>
        <dbReference type="ChEBI" id="CHEBI:57692"/>
    </cofactor>
</comment>
<name>A0AAX2AIB7_9BACT</name>
<keyword evidence="3" id="KW-0560">Oxidoreductase</keyword>
<dbReference type="PRINTS" id="PR00411">
    <property type="entry name" value="PNDRDTASEI"/>
</dbReference>
<dbReference type="PIRSF" id="PIRSF000171">
    <property type="entry name" value="SDHA_APRA_LASPO"/>
    <property type="match status" value="1"/>
</dbReference>
<evidence type="ECO:0000256" key="3">
    <source>
        <dbReference type="ARBA" id="ARBA00023002"/>
    </source>
</evidence>
<reference evidence="8 9" key="1">
    <citation type="submission" date="2017-09" db="EMBL/GenBank/DDBJ databases">
        <title>Genomics of the genus Arcobacter.</title>
        <authorList>
            <person name="Perez-Cataluna A."/>
            <person name="Figueras M.J."/>
            <person name="Salas-Masso N."/>
        </authorList>
    </citation>
    <scope>NUCLEOTIDE SEQUENCE [LARGE SCALE GENOMIC DNA]</scope>
    <source>
        <strain evidence="8 9">CECT 7386</strain>
    </source>
</reference>
<dbReference type="SUPFAM" id="SSF46977">
    <property type="entry name" value="Succinate dehydrogenase/fumarate reductase flavoprotein C-terminal domain"/>
    <property type="match status" value="1"/>
</dbReference>
<dbReference type="PRINTS" id="PR00368">
    <property type="entry name" value="FADPNR"/>
</dbReference>
<evidence type="ECO:0000256" key="4">
    <source>
        <dbReference type="PIRSR" id="PIRSR000171-1"/>
    </source>
</evidence>
<dbReference type="SUPFAM" id="SSF56425">
    <property type="entry name" value="Succinate dehydrogenase/fumarate reductase flavoprotein, catalytic domain"/>
    <property type="match status" value="1"/>
</dbReference>
<gene>
    <name evidence="8" type="ORF">CP985_03855</name>
</gene>
<dbReference type="InterPro" id="IPR015939">
    <property type="entry name" value="Fum_Rdtase/Succ_DH_flav-like_C"/>
</dbReference>
<dbReference type="GO" id="GO:0000104">
    <property type="term" value="F:succinate dehydrogenase activity"/>
    <property type="evidence" value="ECO:0007669"/>
    <property type="project" value="TreeGrafter"/>
</dbReference>
<dbReference type="GO" id="GO:0050660">
    <property type="term" value="F:flavin adenine dinucleotide binding"/>
    <property type="evidence" value="ECO:0007669"/>
    <property type="project" value="TreeGrafter"/>
</dbReference>
<dbReference type="GO" id="GO:0005886">
    <property type="term" value="C:plasma membrane"/>
    <property type="evidence" value="ECO:0007669"/>
    <property type="project" value="TreeGrafter"/>
</dbReference>
<sequence length="533" mass="59844">MTDILIIGSGGAGLTVALEAKKQGLKVKVLSKNYPTFSQTCQAQGGINAILKEEESIKEFIEDTYSSSKKLANFENIKYLCENSKESILWLSSLGVPFSIDEEGNIAQRKFGGTTKKRTCYSSDYTGLKIIHTLYDTAIKENIEFLNEYLLLNLIVENKKVIGITALNIQTSEVIQEYAKCVVLATGGYAGLYTNFTTNSYSSTGDGLSAAIRAGAKLSNIEFVQFHPTALKGANILISESARGEGGYLVDNENKRFVDELKTRDEVARAIYEKVQNDEEVFLDLRHLDEKVLNEVIPQEKRVAKEFLNIDIKKELLPISPAAHYSMGGILTNSKGETTLSNLFACGECAQSGIHGANRLGGNSLLELITFGRKVAKNAIETALKEETKEYKTSKQYLNDKAFIKEVYNFPNRINFYDRKEFMGKILFKNVGIFRTDLNMKAVLSSLRQWQKEFNFMGIMDKSTYYNKNLVEFIEFGNMLELAEVLVVSAISRCESRGSHYRIDYPTQNNYFEKNSIAYKIDGILAVDFEEVK</sequence>
<evidence type="ECO:0000259" key="7">
    <source>
        <dbReference type="Pfam" id="PF02910"/>
    </source>
</evidence>
<dbReference type="KEGG" id="amyt:AMYT_0062"/>
<keyword evidence="2" id="KW-0285">Flavoprotein</keyword>
<dbReference type="Proteomes" id="UP000290092">
    <property type="component" value="Unassembled WGS sequence"/>
</dbReference>
<dbReference type="InterPro" id="IPR027477">
    <property type="entry name" value="Succ_DH/fumarate_Rdtase_cat_sf"/>
</dbReference>
<comment type="caution">
    <text evidence="8">The sequence shown here is derived from an EMBL/GenBank/DDBJ whole genome shotgun (WGS) entry which is preliminary data.</text>
</comment>
<evidence type="ECO:0000256" key="5">
    <source>
        <dbReference type="PIRSR" id="PIRSR630664-50"/>
    </source>
</evidence>
<accession>A0AAX2AIB7</accession>
<dbReference type="Pfam" id="PF02910">
    <property type="entry name" value="Succ_DH_flav_C"/>
    <property type="match status" value="1"/>
</dbReference>
<evidence type="ECO:0000256" key="1">
    <source>
        <dbReference type="ARBA" id="ARBA00001974"/>
    </source>
</evidence>
<dbReference type="InterPro" id="IPR030664">
    <property type="entry name" value="SdhA/FrdA/AprA"/>
</dbReference>
<dbReference type="SUPFAM" id="SSF51905">
    <property type="entry name" value="FAD/NAD(P)-binding domain"/>
    <property type="match status" value="1"/>
</dbReference>
<organism evidence="8 9">
    <name type="scientific">Malaciobacter mytili LMG 24559</name>
    <dbReference type="NCBI Taxonomy" id="1032238"/>
    <lineage>
        <taxon>Bacteria</taxon>
        <taxon>Pseudomonadati</taxon>
        <taxon>Campylobacterota</taxon>
        <taxon>Epsilonproteobacteria</taxon>
        <taxon>Campylobacterales</taxon>
        <taxon>Arcobacteraceae</taxon>
        <taxon>Malaciobacter</taxon>
    </lineage>
</organism>